<dbReference type="GO" id="GO:0046872">
    <property type="term" value="F:metal ion binding"/>
    <property type="evidence" value="ECO:0007669"/>
    <property type="project" value="UniProtKB-KW"/>
</dbReference>
<dbReference type="CDD" id="cd03028">
    <property type="entry name" value="GRX_PICOT_like"/>
    <property type="match status" value="1"/>
</dbReference>
<dbReference type="GO" id="GO:0005759">
    <property type="term" value="C:mitochondrial matrix"/>
    <property type="evidence" value="ECO:0007669"/>
    <property type="project" value="TreeGrafter"/>
</dbReference>
<dbReference type="NCBIfam" id="TIGR00365">
    <property type="entry name" value="Grx4 family monothiol glutaredoxin"/>
    <property type="match status" value="1"/>
</dbReference>
<dbReference type="InterPro" id="IPR002109">
    <property type="entry name" value="Glutaredoxin"/>
</dbReference>
<dbReference type="InterPro" id="IPR033658">
    <property type="entry name" value="GRX_PICOT-like"/>
</dbReference>
<dbReference type="Pfam" id="PF00462">
    <property type="entry name" value="Glutaredoxin"/>
    <property type="match status" value="1"/>
</dbReference>
<dbReference type="PANTHER" id="PTHR10293">
    <property type="entry name" value="GLUTAREDOXIN FAMILY MEMBER"/>
    <property type="match status" value="1"/>
</dbReference>
<proteinExistence type="predicted"/>
<dbReference type="PROSITE" id="PS51354">
    <property type="entry name" value="GLUTAREDOXIN_2"/>
    <property type="match status" value="1"/>
</dbReference>
<dbReference type="FunFam" id="3.40.30.10:FF:000005">
    <property type="entry name" value="Glutaredoxin 5"/>
    <property type="match status" value="1"/>
</dbReference>
<evidence type="ECO:0000256" key="4">
    <source>
        <dbReference type="ARBA" id="ARBA00023014"/>
    </source>
</evidence>
<sequence>MFSSVARVTSRRLAAGRSIPSAVATTQFGVRFFSDGSHDDFAPKRKPVADEDQAIKMIDDHVKSNPVMLYMKGNPSMPMCGFSSTVVQILKKEGVDFSSVNVLDYPQIREGVKKYSEWPTIPQLYVNGEFIGGCDIITQMHENGELKEVFEEVGSGEKEQSK</sequence>
<keyword evidence="1" id="KW-0001">2Fe-2S</keyword>
<keyword evidence="5" id="KW-0676">Redox-active center</keyword>
<dbReference type="GO" id="GO:0051537">
    <property type="term" value="F:2 iron, 2 sulfur cluster binding"/>
    <property type="evidence" value="ECO:0007669"/>
    <property type="project" value="UniProtKB-KW"/>
</dbReference>
<dbReference type="Gene3D" id="3.40.30.10">
    <property type="entry name" value="Glutaredoxin"/>
    <property type="match status" value="1"/>
</dbReference>
<evidence type="ECO:0000256" key="2">
    <source>
        <dbReference type="ARBA" id="ARBA00022723"/>
    </source>
</evidence>
<accession>A0A7R9ZLC7</accession>
<organism evidence="7">
    <name type="scientific">Craspedostauros australis</name>
    <dbReference type="NCBI Taxonomy" id="1486917"/>
    <lineage>
        <taxon>Eukaryota</taxon>
        <taxon>Sar</taxon>
        <taxon>Stramenopiles</taxon>
        <taxon>Ochrophyta</taxon>
        <taxon>Bacillariophyta</taxon>
        <taxon>Bacillariophyceae</taxon>
        <taxon>Bacillariophycidae</taxon>
        <taxon>Naviculales</taxon>
        <taxon>Naviculaceae</taxon>
        <taxon>Craspedostauros</taxon>
    </lineage>
</organism>
<evidence type="ECO:0000256" key="5">
    <source>
        <dbReference type="ARBA" id="ARBA00023284"/>
    </source>
</evidence>
<reference evidence="7" key="1">
    <citation type="submission" date="2021-01" db="EMBL/GenBank/DDBJ databases">
        <authorList>
            <person name="Corre E."/>
            <person name="Pelletier E."/>
            <person name="Niang G."/>
            <person name="Scheremetjew M."/>
            <person name="Finn R."/>
            <person name="Kale V."/>
            <person name="Holt S."/>
            <person name="Cochrane G."/>
            <person name="Meng A."/>
            <person name="Brown T."/>
            <person name="Cohen L."/>
        </authorList>
    </citation>
    <scope>NUCLEOTIDE SEQUENCE</scope>
    <source>
        <strain evidence="7">CCMP3328</strain>
    </source>
</reference>
<evidence type="ECO:0000256" key="3">
    <source>
        <dbReference type="ARBA" id="ARBA00023004"/>
    </source>
</evidence>
<dbReference type="InterPro" id="IPR004480">
    <property type="entry name" value="Monothiol_GRX-rel"/>
</dbReference>
<dbReference type="InterPro" id="IPR036249">
    <property type="entry name" value="Thioredoxin-like_sf"/>
</dbReference>
<keyword evidence="3" id="KW-0408">Iron</keyword>
<name>A0A7R9ZLC7_9STRA</name>
<feature type="domain" description="Glutaredoxin" evidence="6">
    <location>
        <begin position="67"/>
        <end position="131"/>
    </location>
</feature>
<keyword evidence="4" id="KW-0411">Iron-sulfur</keyword>
<dbReference type="EMBL" id="HBEF01004361">
    <property type="protein sequence ID" value="CAD8330594.1"/>
    <property type="molecule type" value="Transcribed_RNA"/>
</dbReference>
<evidence type="ECO:0000256" key="1">
    <source>
        <dbReference type="ARBA" id="ARBA00022714"/>
    </source>
</evidence>
<evidence type="ECO:0000313" key="7">
    <source>
        <dbReference type="EMBL" id="CAD8330594.1"/>
    </source>
</evidence>
<keyword evidence="2" id="KW-0479">Metal-binding</keyword>
<evidence type="ECO:0000259" key="6">
    <source>
        <dbReference type="Pfam" id="PF00462"/>
    </source>
</evidence>
<dbReference type="SUPFAM" id="SSF52833">
    <property type="entry name" value="Thioredoxin-like"/>
    <property type="match status" value="1"/>
</dbReference>
<dbReference type="PANTHER" id="PTHR10293:SF16">
    <property type="entry name" value="GLUTAREDOXIN-RELATED PROTEIN 5, MITOCHONDRIAL"/>
    <property type="match status" value="1"/>
</dbReference>
<protein>
    <recommendedName>
        <fullName evidence="6">Glutaredoxin domain-containing protein</fullName>
    </recommendedName>
</protein>
<dbReference type="AlphaFoldDB" id="A0A7R9ZLC7"/>
<gene>
    <name evidence="7" type="ORF">CAUS1442_LOCUS2692</name>
</gene>